<comment type="caution">
    <text evidence="1">The sequence shown here is derived from an EMBL/GenBank/DDBJ whole genome shotgun (WGS) entry which is preliminary data.</text>
</comment>
<dbReference type="EMBL" id="CASHSV030000311">
    <property type="protein sequence ID" value="CAJ2658414.1"/>
    <property type="molecule type" value="Genomic_DNA"/>
</dbReference>
<evidence type="ECO:0000313" key="2">
    <source>
        <dbReference type="Proteomes" id="UP001177021"/>
    </source>
</evidence>
<name>A0ACB0KMH8_TRIPR</name>
<organism evidence="1 2">
    <name type="scientific">Trifolium pratense</name>
    <name type="common">Red clover</name>
    <dbReference type="NCBI Taxonomy" id="57577"/>
    <lineage>
        <taxon>Eukaryota</taxon>
        <taxon>Viridiplantae</taxon>
        <taxon>Streptophyta</taxon>
        <taxon>Embryophyta</taxon>
        <taxon>Tracheophyta</taxon>
        <taxon>Spermatophyta</taxon>
        <taxon>Magnoliopsida</taxon>
        <taxon>eudicotyledons</taxon>
        <taxon>Gunneridae</taxon>
        <taxon>Pentapetalae</taxon>
        <taxon>rosids</taxon>
        <taxon>fabids</taxon>
        <taxon>Fabales</taxon>
        <taxon>Fabaceae</taxon>
        <taxon>Papilionoideae</taxon>
        <taxon>50 kb inversion clade</taxon>
        <taxon>NPAAA clade</taxon>
        <taxon>Hologalegina</taxon>
        <taxon>IRL clade</taxon>
        <taxon>Trifolieae</taxon>
        <taxon>Trifolium</taxon>
    </lineage>
</organism>
<proteinExistence type="predicted"/>
<keyword evidence="2" id="KW-1185">Reference proteome</keyword>
<sequence>MMITEESISTHPPSGVLARNVKESRNCNKASLSNLDSNVELKGNIENEVTLEDIVPWILVWNLIQKIMLIVCLFGDMRQHRVTFNSEDQSVECSCQLFQFLGILCCHAIRVLNHLDIIVIPPKYIIKRWTKQARSGCVLDNKGQIIKEDPNLVVANRFKDLCRTSVEIAGKAAECGDATSYLARKLVEIGIEVGNILSKRSAMQCADISGNICQSNDFRTIDRTIVSNEKVNTSQAIGIKKKDGVSRPKEKKYKRRKDTPKCSPVGQKIPPTIPIPIVQEENTVLKSVKVFYFISNKYRTSDTIFT</sequence>
<accession>A0ACB0KMH8</accession>
<dbReference type="Proteomes" id="UP001177021">
    <property type="component" value="Unassembled WGS sequence"/>
</dbReference>
<reference evidence="1" key="1">
    <citation type="submission" date="2023-10" db="EMBL/GenBank/DDBJ databases">
        <authorList>
            <person name="Rodriguez Cubillos JULIANA M."/>
            <person name="De Vega J."/>
        </authorList>
    </citation>
    <scope>NUCLEOTIDE SEQUENCE</scope>
</reference>
<gene>
    <name evidence="1" type="ORF">MILVUS5_LOCUS24791</name>
</gene>
<evidence type="ECO:0000313" key="1">
    <source>
        <dbReference type="EMBL" id="CAJ2658414.1"/>
    </source>
</evidence>
<protein>
    <submittedName>
        <fullName evidence="1">Uncharacterized protein</fullName>
    </submittedName>
</protein>